<evidence type="ECO:0008006" key="4">
    <source>
        <dbReference type="Google" id="ProtNLM"/>
    </source>
</evidence>
<dbReference type="Pfam" id="PF09926">
    <property type="entry name" value="DUF2158"/>
    <property type="match status" value="1"/>
</dbReference>
<name>A0A508TYX2_9BRAD</name>
<gene>
    <name evidence="2" type="ORF">CI1B_80010</name>
</gene>
<dbReference type="Proteomes" id="UP000328092">
    <property type="component" value="Unassembled WGS sequence"/>
</dbReference>
<protein>
    <recommendedName>
        <fullName evidence="4">DUF2158 domain-containing protein</fullName>
    </recommendedName>
</protein>
<dbReference type="InterPro" id="IPR019226">
    <property type="entry name" value="DUF2158"/>
</dbReference>
<accession>A0A508TYX2</accession>
<dbReference type="AlphaFoldDB" id="A0A508TYX2"/>
<proteinExistence type="predicted"/>
<dbReference type="RefSeq" id="WP_172628383.1">
    <property type="nucleotide sequence ID" value="NZ_CAADFC020000033.1"/>
</dbReference>
<keyword evidence="3" id="KW-1185">Reference proteome</keyword>
<evidence type="ECO:0000313" key="2">
    <source>
        <dbReference type="EMBL" id="VIO79667.1"/>
    </source>
</evidence>
<feature type="compositionally biased region" description="Acidic residues" evidence="1">
    <location>
        <begin position="52"/>
        <end position="84"/>
    </location>
</feature>
<organism evidence="2 3">
    <name type="scientific">Bradyrhizobium ivorense</name>
    <dbReference type="NCBI Taxonomy" id="2511166"/>
    <lineage>
        <taxon>Bacteria</taxon>
        <taxon>Pseudomonadati</taxon>
        <taxon>Pseudomonadota</taxon>
        <taxon>Alphaproteobacteria</taxon>
        <taxon>Hyphomicrobiales</taxon>
        <taxon>Nitrobacteraceae</taxon>
        <taxon>Bradyrhizobium</taxon>
    </lineage>
</organism>
<evidence type="ECO:0000256" key="1">
    <source>
        <dbReference type="SAM" id="MobiDB-lite"/>
    </source>
</evidence>
<evidence type="ECO:0000313" key="3">
    <source>
        <dbReference type="Proteomes" id="UP000328092"/>
    </source>
</evidence>
<reference evidence="2" key="1">
    <citation type="submission" date="2019-02" db="EMBL/GenBank/DDBJ databases">
        <authorList>
            <person name="Pothier F.J."/>
        </authorList>
    </citation>
    <scope>NUCLEOTIDE SEQUENCE</scope>
    <source>
        <strain evidence="2">CI-1B</strain>
    </source>
</reference>
<feature type="region of interest" description="Disordered" evidence="1">
    <location>
        <begin position="48"/>
        <end position="94"/>
    </location>
</feature>
<sequence length="94" mass="10663">MELKPGDVVILKSGGHPLTVVEVNEENVECLWMGVDGDLFRETLPVIALESTELDPEEDEAEDDEEEDEDEDEEEEDDEDEDDDGDRKKKRKAA</sequence>
<dbReference type="EMBL" id="CAADFC020000033">
    <property type="protein sequence ID" value="VIO79667.1"/>
    <property type="molecule type" value="Genomic_DNA"/>
</dbReference>
<comment type="caution">
    <text evidence="2">The sequence shown here is derived from an EMBL/GenBank/DDBJ whole genome shotgun (WGS) entry which is preliminary data.</text>
</comment>